<dbReference type="EMBL" id="JAAHBZ010000011">
    <property type="protein sequence ID" value="NES30515.1"/>
    <property type="molecule type" value="Genomic_DNA"/>
</dbReference>
<reference evidence="3 6" key="2">
    <citation type="submission" date="2020-02" db="EMBL/GenBank/DDBJ databases">
        <title>WGS of Micromonospora spp. isolated from hot spring.</title>
        <authorList>
            <person name="Thawai C."/>
        </authorList>
    </citation>
    <scope>NUCLEOTIDE SEQUENCE [LARGE SCALE GENOMIC DNA]</scope>
    <source>
        <strain evidence="3 6">TMS7</strain>
    </source>
</reference>
<keyword evidence="1" id="KW-0328">Glycosyltransferase</keyword>
<dbReference type="Gene3D" id="3.40.50.2000">
    <property type="entry name" value="Glycogen Phosphorylase B"/>
    <property type="match status" value="1"/>
</dbReference>
<dbReference type="SUPFAM" id="SSF53756">
    <property type="entry name" value="UDP-Glycosyltransferase/glycogen phosphorylase"/>
    <property type="match status" value="1"/>
</dbReference>
<gene>
    <name evidence="3" type="ORF">G3561_23540</name>
    <name evidence="4" type="ORF">GCE86_05450</name>
</gene>
<proteinExistence type="predicted"/>
<dbReference type="Pfam" id="PF13692">
    <property type="entry name" value="Glyco_trans_1_4"/>
    <property type="match status" value="1"/>
</dbReference>
<name>A0AAJ3DNK5_9ACTN</name>
<dbReference type="AlphaFoldDB" id="A0AAJ3DNK5"/>
<sequence>MEMASEREPRSDPATLPWIVLCAVNLWTGTARTDRHMATQLSRYARVLWVEPPVSVVTPAASRYGASRGVRPRLIPEGPRITRLVTVAQPFYTRRLIRLATPALLRAQIRWALRRLRVTPAAVITFSATDLLGRWGDDVIDVLYATDDFLAGADLLGISADDIAREEKAALSRADRIVAVSPVLADKWRARGADPVLVPGGVLTEAYADVESAPLPDDVRLPAPVAGVVGHLSDRIDVGLLEAVVEEGSSLLLVGSRDERWEPERFAKLTAHPRVSYVGHRPFAALPSYLKMIDVGLTPYVDNAFNRASFPLKTLEYLAAGKPVVSTDLPAIRWLDTDLIEVASGPAQFSAAVRTAAQRARQPDLVARRRRFAERHSWPRRARTVAEAIGLTTAGEVAPAEASSAAG</sequence>
<dbReference type="GO" id="GO:0016757">
    <property type="term" value="F:glycosyltransferase activity"/>
    <property type="evidence" value="ECO:0007669"/>
    <property type="project" value="UniProtKB-KW"/>
</dbReference>
<dbReference type="RefSeq" id="WP_154225906.1">
    <property type="nucleotide sequence ID" value="NZ_JAAHBZ010000011.1"/>
</dbReference>
<protein>
    <submittedName>
        <fullName evidence="3 4">Glycosyltransferase</fullName>
    </submittedName>
</protein>
<reference evidence="4 5" key="1">
    <citation type="submission" date="2019-10" db="EMBL/GenBank/DDBJ databases">
        <title>Genome Sequence of Micromonospora terminaliae DSM 101760.</title>
        <authorList>
            <person name="Guo L."/>
        </authorList>
    </citation>
    <scope>NUCLEOTIDE SEQUENCE [LARGE SCALE GENOMIC DNA]</scope>
    <source>
        <strain evidence="4 5">DSM 101760</strain>
    </source>
</reference>
<dbReference type="PANTHER" id="PTHR12526">
    <property type="entry name" value="GLYCOSYLTRANSFERASE"/>
    <property type="match status" value="1"/>
</dbReference>
<dbReference type="Proteomes" id="UP000477779">
    <property type="component" value="Unassembled WGS sequence"/>
</dbReference>
<keyword evidence="5" id="KW-1185">Reference proteome</keyword>
<keyword evidence="2" id="KW-0808">Transferase</keyword>
<accession>A0AAJ3DNK5</accession>
<evidence type="ECO:0000256" key="1">
    <source>
        <dbReference type="ARBA" id="ARBA00022676"/>
    </source>
</evidence>
<evidence type="ECO:0000313" key="6">
    <source>
        <dbReference type="Proteomes" id="UP000477779"/>
    </source>
</evidence>
<organism evidence="3 6">
    <name type="scientific">Micromonospora terminaliae</name>
    <dbReference type="NCBI Taxonomy" id="1914461"/>
    <lineage>
        <taxon>Bacteria</taxon>
        <taxon>Bacillati</taxon>
        <taxon>Actinomycetota</taxon>
        <taxon>Actinomycetes</taxon>
        <taxon>Micromonosporales</taxon>
        <taxon>Micromonosporaceae</taxon>
        <taxon>Micromonospora</taxon>
    </lineage>
</organism>
<dbReference type="EMBL" id="CP045309">
    <property type="protein sequence ID" value="QGL46552.1"/>
    <property type="molecule type" value="Genomic_DNA"/>
</dbReference>
<evidence type="ECO:0000313" key="3">
    <source>
        <dbReference type="EMBL" id="NES30515.1"/>
    </source>
</evidence>
<dbReference type="Proteomes" id="UP000402241">
    <property type="component" value="Chromosome"/>
</dbReference>
<evidence type="ECO:0000313" key="4">
    <source>
        <dbReference type="EMBL" id="QGL46552.1"/>
    </source>
</evidence>
<dbReference type="PANTHER" id="PTHR12526:SF510">
    <property type="entry name" value="D-INOSITOL 3-PHOSPHATE GLYCOSYLTRANSFERASE"/>
    <property type="match status" value="1"/>
</dbReference>
<evidence type="ECO:0000256" key="2">
    <source>
        <dbReference type="ARBA" id="ARBA00022679"/>
    </source>
</evidence>
<evidence type="ECO:0000313" key="5">
    <source>
        <dbReference type="Proteomes" id="UP000402241"/>
    </source>
</evidence>